<keyword evidence="2" id="KW-1185">Reference proteome</keyword>
<name>A0A2W2AGF0_9BACT</name>
<gene>
    <name evidence="1" type="ORF">DN068_12105</name>
</gene>
<organism evidence="1 2">
    <name type="scientific">Taibaiella soli</name>
    <dbReference type="NCBI Taxonomy" id="1649169"/>
    <lineage>
        <taxon>Bacteria</taxon>
        <taxon>Pseudomonadati</taxon>
        <taxon>Bacteroidota</taxon>
        <taxon>Chitinophagia</taxon>
        <taxon>Chitinophagales</taxon>
        <taxon>Chitinophagaceae</taxon>
        <taxon>Taibaiella</taxon>
    </lineage>
</organism>
<evidence type="ECO:0000313" key="2">
    <source>
        <dbReference type="Proteomes" id="UP000248745"/>
    </source>
</evidence>
<sequence>MFSRFFILTTAFILPSLFSIGQDAEMEAIALYTKAETMYNDSKYEEALAKIAGAESRLGGPNSKTLYLKINTLYKLEQKTWKYHDSLNGSLKQFFAVTDKETYPRDKYIDIVNISIDEKEKQEKYDDDFAQIQKTNDLTEMESFLNQYPQSSHSSELQKVYTKLTGNPYVWDVGIGTSESSNNANTSRKQEYNIGDINNTDIPITMLGIDFTQATFSGEDFSSKTIKITNEMIQNSYVPIWNSEVTIDHIFVAKGADHNFHWALHRDSKNVEYFLEPTQKANSHQQNPNYLSAVKKKWDESVINTLVRKYNFGNKNGLGLIFFAEGVDVEADVASAWVVYVDMNSKTVLKCFRQDGKLHGKSLQDYWVWGFSSILFRMHG</sequence>
<proteinExistence type="predicted"/>
<accession>A0A2W2AGF0</accession>
<evidence type="ECO:0000313" key="1">
    <source>
        <dbReference type="EMBL" id="PZF72602.1"/>
    </source>
</evidence>
<dbReference type="RefSeq" id="WP_110999193.1">
    <property type="nucleotide sequence ID" value="NZ_QKTW01000017.1"/>
</dbReference>
<dbReference type="OrthoDB" id="1003359at2"/>
<comment type="caution">
    <text evidence="1">The sequence shown here is derived from an EMBL/GenBank/DDBJ whole genome shotgun (WGS) entry which is preliminary data.</text>
</comment>
<dbReference type="AlphaFoldDB" id="A0A2W2AGF0"/>
<protein>
    <submittedName>
        <fullName evidence="1">Uncharacterized protein</fullName>
    </submittedName>
</protein>
<dbReference type="EMBL" id="QKTW01000017">
    <property type="protein sequence ID" value="PZF72602.1"/>
    <property type="molecule type" value="Genomic_DNA"/>
</dbReference>
<dbReference type="Proteomes" id="UP000248745">
    <property type="component" value="Unassembled WGS sequence"/>
</dbReference>
<reference evidence="1 2" key="1">
    <citation type="submission" date="2018-06" db="EMBL/GenBank/DDBJ databases">
        <title>Mucibacter soli gen. nov., sp. nov., a new member of the family Chitinophagaceae producing mucin.</title>
        <authorList>
            <person name="Kim M.-K."/>
            <person name="Park S."/>
            <person name="Kim T.-S."/>
            <person name="Joung Y."/>
            <person name="Han J.-H."/>
            <person name="Kim S.B."/>
        </authorList>
    </citation>
    <scope>NUCLEOTIDE SEQUENCE [LARGE SCALE GENOMIC DNA]</scope>
    <source>
        <strain evidence="1 2">R1-15</strain>
    </source>
</reference>